<evidence type="ECO:0000259" key="2">
    <source>
        <dbReference type="Pfam" id="PF03732"/>
    </source>
</evidence>
<accession>A0ABM1HKX4</accession>
<keyword evidence="3" id="KW-1185">Reference proteome</keyword>
<sequence>MAQDNREVVARAHQQVNTMASCIRDITRVNPPTFDGSKVEEVPQEIIDEVYKILFAMGLSTSEQDNLATYQFKDVAQTWYVQGRENRPLKGGPVTWGIFKKAFLDQFFPRLMREAKVSKFINLRQVGMSMLEYSMKFTQLSKFAPSMVFDPRDEMNLFVAWQVEEERARRKSRDAKRATSYGGGSLKNRLEIQDKTIFKKRFSNQVPTKFPKARNEKGENPKTIKGRGTSSPNTKLTYGE</sequence>
<dbReference type="GeneID" id="107030091"/>
<name>A0ABM1HKX4_SOLPN</name>
<organism evidence="3 4">
    <name type="scientific">Solanum pennellii</name>
    <name type="common">Tomato</name>
    <name type="synonym">Lycopersicon pennellii</name>
    <dbReference type="NCBI Taxonomy" id="28526"/>
    <lineage>
        <taxon>Eukaryota</taxon>
        <taxon>Viridiplantae</taxon>
        <taxon>Streptophyta</taxon>
        <taxon>Embryophyta</taxon>
        <taxon>Tracheophyta</taxon>
        <taxon>Spermatophyta</taxon>
        <taxon>Magnoliopsida</taxon>
        <taxon>eudicotyledons</taxon>
        <taxon>Gunneridae</taxon>
        <taxon>Pentapetalae</taxon>
        <taxon>asterids</taxon>
        <taxon>lamiids</taxon>
        <taxon>Solanales</taxon>
        <taxon>Solanaceae</taxon>
        <taxon>Solanoideae</taxon>
        <taxon>Solaneae</taxon>
        <taxon>Solanum</taxon>
        <taxon>Solanum subgen. Lycopersicon</taxon>
    </lineage>
</organism>
<evidence type="ECO:0000313" key="4">
    <source>
        <dbReference type="RefSeq" id="XP_015086976.1"/>
    </source>
</evidence>
<evidence type="ECO:0000313" key="3">
    <source>
        <dbReference type="Proteomes" id="UP000694930"/>
    </source>
</evidence>
<dbReference type="RefSeq" id="XP_015086976.1">
    <property type="nucleotide sequence ID" value="XM_015231490.1"/>
</dbReference>
<gene>
    <name evidence="4" type="primary">LOC107030091</name>
</gene>
<dbReference type="Pfam" id="PF03732">
    <property type="entry name" value="Retrotrans_gag"/>
    <property type="match status" value="1"/>
</dbReference>
<feature type="domain" description="Retrotransposon gag" evidence="2">
    <location>
        <begin position="67"/>
        <end position="160"/>
    </location>
</feature>
<reference evidence="3" key="1">
    <citation type="journal article" date="2014" name="Nat. Genet.">
        <title>The genome of the stress-tolerant wild tomato species Solanum pennellii.</title>
        <authorList>
            <person name="Bolger A."/>
            <person name="Scossa F."/>
            <person name="Bolger M.E."/>
            <person name="Lanz C."/>
            <person name="Maumus F."/>
            <person name="Tohge T."/>
            <person name="Quesneville H."/>
            <person name="Alseekh S."/>
            <person name="Sorensen I."/>
            <person name="Lichtenstein G."/>
            <person name="Fich E.A."/>
            <person name="Conte M."/>
            <person name="Keller H."/>
            <person name="Schneeberger K."/>
            <person name="Schwacke R."/>
            <person name="Ofner I."/>
            <person name="Vrebalov J."/>
            <person name="Xu Y."/>
            <person name="Osorio S."/>
            <person name="Aflitos S.A."/>
            <person name="Schijlen E."/>
            <person name="Jimenez-Gomez J.M."/>
            <person name="Ryngajllo M."/>
            <person name="Kimura S."/>
            <person name="Kumar R."/>
            <person name="Koenig D."/>
            <person name="Headland L.R."/>
            <person name="Maloof J.N."/>
            <person name="Sinha N."/>
            <person name="van Ham R.C."/>
            <person name="Lankhorst R.K."/>
            <person name="Mao L."/>
            <person name="Vogel A."/>
            <person name="Arsova B."/>
            <person name="Panstruga R."/>
            <person name="Fei Z."/>
            <person name="Rose J.K."/>
            <person name="Zamir D."/>
            <person name="Carrari F."/>
            <person name="Giovannoni J.J."/>
            <person name="Weigel D."/>
            <person name="Usadel B."/>
            <person name="Fernie A.R."/>
        </authorList>
    </citation>
    <scope>NUCLEOTIDE SEQUENCE [LARGE SCALE GENOMIC DNA]</scope>
    <source>
        <strain evidence="3">cv. LA0716</strain>
    </source>
</reference>
<dbReference type="Proteomes" id="UP000694930">
    <property type="component" value="Chromosome 9"/>
</dbReference>
<feature type="compositionally biased region" description="Polar residues" evidence="1">
    <location>
        <begin position="228"/>
        <end position="240"/>
    </location>
</feature>
<feature type="region of interest" description="Disordered" evidence="1">
    <location>
        <begin position="202"/>
        <end position="240"/>
    </location>
</feature>
<dbReference type="InterPro" id="IPR005162">
    <property type="entry name" value="Retrotrans_gag_dom"/>
</dbReference>
<feature type="compositionally biased region" description="Basic and acidic residues" evidence="1">
    <location>
        <begin position="213"/>
        <end position="222"/>
    </location>
</feature>
<evidence type="ECO:0000256" key="1">
    <source>
        <dbReference type="SAM" id="MobiDB-lite"/>
    </source>
</evidence>
<dbReference type="PROSITE" id="PS51257">
    <property type="entry name" value="PROKAR_LIPOPROTEIN"/>
    <property type="match status" value="1"/>
</dbReference>
<protein>
    <submittedName>
        <fullName evidence="4">Uncharacterized protein LOC107030091</fullName>
    </submittedName>
</protein>
<reference evidence="4" key="2">
    <citation type="submission" date="2025-08" db="UniProtKB">
        <authorList>
            <consortium name="RefSeq"/>
        </authorList>
    </citation>
    <scope>IDENTIFICATION</scope>
</reference>
<proteinExistence type="predicted"/>